<feature type="domain" description="GGDEF" evidence="9">
    <location>
        <begin position="354"/>
        <end position="487"/>
    </location>
</feature>
<dbReference type="InterPro" id="IPR050469">
    <property type="entry name" value="Diguanylate_Cyclase"/>
</dbReference>
<proteinExistence type="predicted"/>
<dbReference type="AlphaFoldDB" id="A0A2Z6AUN8"/>
<dbReference type="GO" id="GO:0043709">
    <property type="term" value="P:cell adhesion involved in single-species biofilm formation"/>
    <property type="evidence" value="ECO:0007669"/>
    <property type="project" value="TreeGrafter"/>
</dbReference>
<evidence type="ECO:0000256" key="2">
    <source>
        <dbReference type="ARBA" id="ARBA00012528"/>
    </source>
</evidence>
<dbReference type="FunFam" id="3.30.70.270:FF:000001">
    <property type="entry name" value="Diguanylate cyclase domain protein"/>
    <property type="match status" value="1"/>
</dbReference>
<keyword evidence="3" id="KW-1003">Cell membrane</keyword>
<dbReference type="Gene3D" id="3.30.70.270">
    <property type="match status" value="1"/>
</dbReference>
<dbReference type="Proteomes" id="UP000269883">
    <property type="component" value="Chromosome"/>
</dbReference>
<evidence type="ECO:0000256" key="7">
    <source>
        <dbReference type="ARBA" id="ARBA00034247"/>
    </source>
</evidence>
<gene>
    <name evidence="10" type="ORF">DFE_0217</name>
</gene>
<dbReference type="Pfam" id="PF00990">
    <property type="entry name" value="GGDEF"/>
    <property type="match status" value="1"/>
</dbReference>
<organism evidence="10 11">
    <name type="scientific">Desulfovibrio ferrophilus</name>
    <dbReference type="NCBI Taxonomy" id="241368"/>
    <lineage>
        <taxon>Bacteria</taxon>
        <taxon>Pseudomonadati</taxon>
        <taxon>Thermodesulfobacteriota</taxon>
        <taxon>Desulfovibrionia</taxon>
        <taxon>Desulfovibrionales</taxon>
        <taxon>Desulfovibrionaceae</taxon>
        <taxon>Desulfovibrio</taxon>
    </lineage>
</organism>
<keyword evidence="6 8" id="KW-0472">Membrane</keyword>
<dbReference type="PANTHER" id="PTHR45138">
    <property type="entry name" value="REGULATORY COMPONENTS OF SENSORY TRANSDUCTION SYSTEM"/>
    <property type="match status" value="1"/>
</dbReference>
<name>A0A2Z6AUN8_9BACT</name>
<protein>
    <recommendedName>
        <fullName evidence="2">diguanylate cyclase</fullName>
        <ecNumber evidence="2">2.7.7.65</ecNumber>
    </recommendedName>
</protein>
<dbReference type="InterPro" id="IPR029787">
    <property type="entry name" value="Nucleotide_cyclase"/>
</dbReference>
<feature type="transmembrane region" description="Helical" evidence="8">
    <location>
        <begin position="291"/>
        <end position="313"/>
    </location>
</feature>
<evidence type="ECO:0000259" key="9">
    <source>
        <dbReference type="PROSITE" id="PS50887"/>
    </source>
</evidence>
<evidence type="ECO:0000313" key="11">
    <source>
        <dbReference type="Proteomes" id="UP000269883"/>
    </source>
</evidence>
<keyword evidence="4 8" id="KW-0812">Transmembrane</keyword>
<sequence>MLNILSIKSKLILALSVIMLVAVTAISVANYKVSRESIRQELLTSGLPLTRDNIYSELHRELMRPIFLSSLMSRDTFLRDWVLNGEKDIDKIQKYLLEINDKYGFITSFFVSDQTRKYYHQSGVLKRISRMNLHDVWYYEFVARGVEYDLDVDTNEGSGGELTLFINYRVEGYDGTLMGVAGVGLKLDWVAGILHSFREKYGRRVYLVDPFGKIQVHSDQSLINRSSIHDMEGIGKIATAILDTRDDPTSFEYDTQGRHLLLSVRYIPEFDWYLLVEQDELDALGAARMNFMRTLIVGCVAWLVIIVTTALAVNHYQNRLERMAVTDPLTGAANRRELETRFERAVSRYQRGGGTFSVVVMDLDGFKNVNDRLGHLMGDKVLAGVTHGVRGMLRPDDLLARWGGDEFVVLARGGLGEVAALAERIRLSVSGLSFGDDDEESGMPVTVSCGVTEYREGDSLDSLTARADAAVYRAKASGRDQVALAQT</sequence>
<dbReference type="SUPFAM" id="SSF55073">
    <property type="entry name" value="Nucleotide cyclase"/>
    <property type="match status" value="1"/>
</dbReference>
<evidence type="ECO:0000256" key="8">
    <source>
        <dbReference type="SAM" id="Phobius"/>
    </source>
</evidence>
<evidence type="ECO:0000256" key="1">
    <source>
        <dbReference type="ARBA" id="ARBA00004651"/>
    </source>
</evidence>
<dbReference type="InterPro" id="IPR000160">
    <property type="entry name" value="GGDEF_dom"/>
</dbReference>
<comment type="catalytic activity">
    <reaction evidence="7">
        <text>2 GTP = 3',3'-c-di-GMP + 2 diphosphate</text>
        <dbReference type="Rhea" id="RHEA:24898"/>
        <dbReference type="ChEBI" id="CHEBI:33019"/>
        <dbReference type="ChEBI" id="CHEBI:37565"/>
        <dbReference type="ChEBI" id="CHEBI:58805"/>
        <dbReference type="EC" id="2.7.7.65"/>
    </reaction>
</comment>
<dbReference type="Gene3D" id="3.30.450.20">
    <property type="entry name" value="PAS domain"/>
    <property type="match status" value="1"/>
</dbReference>
<dbReference type="Pfam" id="PF02743">
    <property type="entry name" value="dCache_1"/>
    <property type="match status" value="1"/>
</dbReference>
<dbReference type="RefSeq" id="WP_232034844.1">
    <property type="nucleotide sequence ID" value="NZ_AP017378.1"/>
</dbReference>
<evidence type="ECO:0000256" key="4">
    <source>
        <dbReference type="ARBA" id="ARBA00022692"/>
    </source>
</evidence>
<dbReference type="GO" id="GO:0005886">
    <property type="term" value="C:plasma membrane"/>
    <property type="evidence" value="ECO:0007669"/>
    <property type="project" value="UniProtKB-SubCell"/>
</dbReference>
<accession>A0A2Z6AUN8</accession>
<reference evidence="10 11" key="1">
    <citation type="journal article" date="2018" name="Sci. Adv.">
        <title>Multi-heme cytochromes provide a pathway for survival in energy-limited environments.</title>
        <authorList>
            <person name="Deng X."/>
            <person name="Dohmae N."/>
            <person name="Nealson K.H."/>
            <person name="Hashimoto K."/>
            <person name="Okamoto A."/>
        </authorList>
    </citation>
    <scope>NUCLEOTIDE SEQUENCE [LARGE SCALE GENOMIC DNA]</scope>
    <source>
        <strain evidence="10 11">IS5</strain>
    </source>
</reference>
<dbReference type="KEGG" id="dfl:DFE_0217"/>
<dbReference type="CDD" id="cd01949">
    <property type="entry name" value="GGDEF"/>
    <property type="match status" value="1"/>
</dbReference>
<dbReference type="GO" id="GO:0052621">
    <property type="term" value="F:diguanylate cyclase activity"/>
    <property type="evidence" value="ECO:0007669"/>
    <property type="project" value="UniProtKB-EC"/>
</dbReference>
<dbReference type="PANTHER" id="PTHR45138:SF9">
    <property type="entry name" value="DIGUANYLATE CYCLASE DGCM-RELATED"/>
    <property type="match status" value="1"/>
</dbReference>
<dbReference type="EMBL" id="AP017378">
    <property type="protein sequence ID" value="BBD06943.1"/>
    <property type="molecule type" value="Genomic_DNA"/>
</dbReference>
<dbReference type="GO" id="GO:1902201">
    <property type="term" value="P:negative regulation of bacterial-type flagellum-dependent cell motility"/>
    <property type="evidence" value="ECO:0007669"/>
    <property type="project" value="TreeGrafter"/>
</dbReference>
<dbReference type="InterPro" id="IPR043128">
    <property type="entry name" value="Rev_trsase/Diguanyl_cyclase"/>
</dbReference>
<dbReference type="PROSITE" id="PS50887">
    <property type="entry name" value="GGDEF"/>
    <property type="match status" value="1"/>
</dbReference>
<evidence type="ECO:0000256" key="5">
    <source>
        <dbReference type="ARBA" id="ARBA00022989"/>
    </source>
</evidence>
<dbReference type="InterPro" id="IPR033479">
    <property type="entry name" value="dCache_1"/>
</dbReference>
<dbReference type="NCBIfam" id="TIGR00254">
    <property type="entry name" value="GGDEF"/>
    <property type="match status" value="1"/>
</dbReference>
<keyword evidence="11" id="KW-1185">Reference proteome</keyword>
<evidence type="ECO:0000256" key="6">
    <source>
        <dbReference type="ARBA" id="ARBA00023136"/>
    </source>
</evidence>
<keyword evidence="5 8" id="KW-1133">Transmembrane helix</keyword>
<evidence type="ECO:0000313" key="10">
    <source>
        <dbReference type="EMBL" id="BBD06943.1"/>
    </source>
</evidence>
<comment type="subcellular location">
    <subcellularLocation>
        <location evidence="1">Cell membrane</location>
        <topology evidence="1">Multi-pass membrane protein</topology>
    </subcellularLocation>
</comment>
<dbReference type="EC" id="2.7.7.65" evidence="2"/>
<evidence type="ECO:0000256" key="3">
    <source>
        <dbReference type="ARBA" id="ARBA00022475"/>
    </source>
</evidence>
<dbReference type="SMART" id="SM00267">
    <property type="entry name" value="GGDEF"/>
    <property type="match status" value="1"/>
</dbReference>